<feature type="transmembrane region" description="Helical" evidence="7">
    <location>
        <begin position="50"/>
        <end position="80"/>
    </location>
</feature>
<keyword evidence="4 7" id="KW-0472">Membrane</keyword>
<evidence type="ECO:0000256" key="7">
    <source>
        <dbReference type="SAM" id="Phobius"/>
    </source>
</evidence>
<organism evidence="9 10">
    <name type="scientific">Alternaria panax</name>
    <dbReference type="NCBI Taxonomy" id="48097"/>
    <lineage>
        <taxon>Eukaryota</taxon>
        <taxon>Fungi</taxon>
        <taxon>Dikarya</taxon>
        <taxon>Ascomycota</taxon>
        <taxon>Pezizomycotina</taxon>
        <taxon>Dothideomycetes</taxon>
        <taxon>Pleosporomycetidae</taxon>
        <taxon>Pleosporales</taxon>
        <taxon>Pleosporineae</taxon>
        <taxon>Pleosporaceae</taxon>
        <taxon>Alternaria</taxon>
        <taxon>Alternaria sect. Panax</taxon>
    </lineage>
</organism>
<feature type="domain" description="Rhodopsin" evidence="8">
    <location>
        <begin position="27"/>
        <end position="206"/>
    </location>
</feature>
<dbReference type="InterPro" id="IPR049326">
    <property type="entry name" value="Rhodopsin_dom_fungi"/>
</dbReference>
<comment type="subcellular location">
    <subcellularLocation>
        <location evidence="1">Membrane</location>
        <topology evidence="1">Multi-pass membrane protein</topology>
    </subcellularLocation>
</comment>
<evidence type="ECO:0000256" key="2">
    <source>
        <dbReference type="ARBA" id="ARBA00022692"/>
    </source>
</evidence>
<evidence type="ECO:0000259" key="8">
    <source>
        <dbReference type="Pfam" id="PF20684"/>
    </source>
</evidence>
<proteinExistence type="inferred from homology"/>
<evidence type="ECO:0000256" key="4">
    <source>
        <dbReference type="ARBA" id="ARBA00023136"/>
    </source>
</evidence>
<dbReference type="EMBL" id="JAANER010000002">
    <property type="protein sequence ID" value="KAG9193178.1"/>
    <property type="molecule type" value="Genomic_DNA"/>
</dbReference>
<feature type="region of interest" description="Disordered" evidence="6">
    <location>
        <begin position="240"/>
        <end position="270"/>
    </location>
</feature>
<dbReference type="Pfam" id="PF20684">
    <property type="entry name" value="Fung_rhodopsin"/>
    <property type="match status" value="1"/>
</dbReference>
<comment type="caution">
    <text evidence="9">The sequence shown here is derived from an EMBL/GenBank/DDBJ whole genome shotgun (WGS) entry which is preliminary data.</text>
</comment>
<name>A0AAD4NSE2_9PLEO</name>
<accession>A0AAD4NSE2</accession>
<protein>
    <recommendedName>
        <fullName evidence="8">Rhodopsin domain-containing protein</fullName>
    </recommendedName>
</protein>
<feature type="transmembrane region" description="Helical" evidence="7">
    <location>
        <begin position="20"/>
        <end position="38"/>
    </location>
</feature>
<sequence>MAKFSINGEDLKREGFESPLLSAMLKLALAQTILYHLASNLVKYSFLLQYIRIFSVVPSIIWICHVLFVLVVGATAWGILGNAFLCEPIQSYWNVSVSGTCMDKENHFWSTSTIGLLLDFAIWVLPIPVIGKLKLPKRQRISLFGVFGLGGFVCIVTLLRLVLVYNAANHDQVTKAGTYAIILSAVEVNIAIICASLLVMKPLFARLLPAIVSEQPVLEAEDTGTCRALTGLHLLNGDTDDDMEKVRGNGPRDTLLELNAPSPPTPTAKDVKRLRRGLGNSKRNTM</sequence>
<feature type="transmembrane region" description="Helical" evidence="7">
    <location>
        <begin position="143"/>
        <end position="165"/>
    </location>
</feature>
<dbReference type="PANTHER" id="PTHR33048">
    <property type="entry name" value="PTH11-LIKE INTEGRAL MEMBRANE PROTEIN (AFU_ORTHOLOGUE AFUA_5G11245)"/>
    <property type="match status" value="1"/>
</dbReference>
<evidence type="ECO:0000256" key="5">
    <source>
        <dbReference type="ARBA" id="ARBA00038359"/>
    </source>
</evidence>
<dbReference type="PANTHER" id="PTHR33048:SF47">
    <property type="entry name" value="INTEGRAL MEMBRANE PROTEIN-RELATED"/>
    <property type="match status" value="1"/>
</dbReference>
<keyword evidence="3 7" id="KW-1133">Transmembrane helix</keyword>
<dbReference type="GO" id="GO:0016020">
    <property type="term" value="C:membrane"/>
    <property type="evidence" value="ECO:0007669"/>
    <property type="project" value="UniProtKB-SubCell"/>
</dbReference>
<feature type="transmembrane region" description="Helical" evidence="7">
    <location>
        <begin position="177"/>
        <end position="199"/>
    </location>
</feature>
<dbReference type="InterPro" id="IPR052337">
    <property type="entry name" value="SAT4-like"/>
</dbReference>
<dbReference type="AlphaFoldDB" id="A0AAD4NSE2"/>
<keyword evidence="10" id="KW-1185">Reference proteome</keyword>
<keyword evidence="2 7" id="KW-0812">Transmembrane</keyword>
<feature type="transmembrane region" description="Helical" evidence="7">
    <location>
        <begin position="108"/>
        <end position="131"/>
    </location>
</feature>
<evidence type="ECO:0000313" key="10">
    <source>
        <dbReference type="Proteomes" id="UP001199106"/>
    </source>
</evidence>
<evidence type="ECO:0000256" key="6">
    <source>
        <dbReference type="SAM" id="MobiDB-lite"/>
    </source>
</evidence>
<comment type="similarity">
    <text evidence="5">Belongs to the SAT4 family.</text>
</comment>
<dbReference type="Proteomes" id="UP001199106">
    <property type="component" value="Unassembled WGS sequence"/>
</dbReference>
<evidence type="ECO:0000313" key="9">
    <source>
        <dbReference type="EMBL" id="KAG9193178.1"/>
    </source>
</evidence>
<gene>
    <name evidence="9" type="ORF">G6011_03213</name>
</gene>
<evidence type="ECO:0000256" key="3">
    <source>
        <dbReference type="ARBA" id="ARBA00022989"/>
    </source>
</evidence>
<evidence type="ECO:0000256" key="1">
    <source>
        <dbReference type="ARBA" id="ARBA00004141"/>
    </source>
</evidence>
<reference evidence="9" key="1">
    <citation type="submission" date="2021-07" db="EMBL/GenBank/DDBJ databases">
        <title>Genome Resource of American Ginseng Black Spot Pathogen Alternaria panax.</title>
        <authorList>
            <person name="Qiu C."/>
            <person name="Wang W."/>
            <person name="Liu Z."/>
        </authorList>
    </citation>
    <scope>NUCLEOTIDE SEQUENCE</scope>
    <source>
        <strain evidence="9">BNCC115425</strain>
    </source>
</reference>